<dbReference type="EMBL" id="PYXZ01000007">
    <property type="protein sequence ID" value="PUA79958.1"/>
    <property type="molecule type" value="Genomic_DNA"/>
</dbReference>
<dbReference type="InterPro" id="IPR011701">
    <property type="entry name" value="MFS"/>
</dbReference>
<evidence type="ECO:0000313" key="8">
    <source>
        <dbReference type="Proteomes" id="UP000244867"/>
    </source>
</evidence>
<dbReference type="OrthoDB" id="4867914at2"/>
<feature type="transmembrane region" description="Helical" evidence="5">
    <location>
        <begin position="205"/>
        <end position="223"/>
    </location>
</feature>
<dbReference type="Pfam" id="PF07690">
    <property type="entry name" value="MFS_1"/>
    <property type="match status" value="1"/>
</dbReference>
<dbReference type="InterPro" id="IPR020846">
    <property type="entry name" value="MFS_dom"/>
</dbReference>
<dbReference type="PROSITE" id="PS50850">
    <property type="entry name" value="MFS"/>
    <property type="match status" value="1"/>
</dbReference>
<name>A0A2R7YUC9_9ACTN</name>
<dbReference type="PANTHER" id="PTHR42718">
    <property type="entry name" value="MAJOR FACILITATOR SUPERFAMILY MULTIDRUG TRANSPORTER MFSC"/>
    <property type="match status" value="1"/>
</dbReference>
<keyword evidence="3 5" id="KW-1133">Transmembrane helix</keyword>
<feature type="transmembrane region" description="Helical" evidence="5">
    <location>
        <begin position="84"/>
        <end position="101"/>
    </location>
</feature>
<dbReference type="SUPFAM" id="SSF103473">
    <property type="entry name" value="MFS general substrate transporter"/>
    <property type="match status" value="1"/>
</dbReference>
<evidence type="ECO:0000259" key="6">
    <source>
        <dbReference type="PROSITE" id="PS50850"/>
    </source>
</evidence>
<evidence type="ECO:0000313" key="7">
    <source>
        <dbReference type="EMBL" id="PUA79958.1"/>
    </source>
</evidence>
<feature type="transmembrane region" description="Helical" evidence="5">
    <location>
        <begin position="438"/>
        <end position="457"/>
    </location>
</feature>
<gene>
    <name evidence="7" type="ORF">C7S10_15470</name>
</gene>
<organism evidence="7 8">
    <name type="scientific">Nocardioides currus</name>
    <dbReference type="NCBI Taxonomy" id="2133958"/>
    <lineage>
        <taxon>Bacteria</taxon>
        <taxon>Bacillati</taxon>
        <taxon>Actinomycetota</taxon>
        <taxon>Actinomycetes</taxon>
        <taxon>Propionibacteriales</taxon>
        <taxon>Nocardioidaceae</taxon>
        <taxon>Nocardioides</taxon>
    </lineage>
</organism>
<proteinExistence type="predicted"/>
<dbReference type="GO" id="GO:0022857">
    <property type="term" value="F:transmembrane transporter activity"/>
    <property type="evidence" value="ECO:0007669"/>
    <property type="project" value="InterPro"/>
</dbReference>
<keyword evidence="8" id="KW-1185">Reference proteome</keyword>
<reference evidence="7 8" key="1">
    <citation type="submission" date="2018-03" db="EMBL/GenBank/DDBJ databases">
        <authorList>
            <person name="Keele B.F."/>
        </authorList>
    </citation>
    <scope>NUCLEOTIDE SEQUENCE [LARGE SCALE GENOMIC DNA]</scope>
    <source>
        <strain evidence="7 8">IB-3</strain>
    </source>
</reference>
<feature type="transmembrane region" description="Helical" evidence="5">
    <location>
        <begin position="406"/>
        <end position="432"/>
    </location>
</feature>
<dbReference type="Proteomes" id="UP000244867">
    <property type="component" value="Unassembled WGS sequence"/>
</dbReference>
<evidence type="ECO:0000256" key="2">
    <source>
        <dbReference type="ARBA" id="ARBA00022692"/>
    </source>
</evidence>
<feature type="transmembrane region" description="Helical" evidence="5">
    <location>
        <begin position="336"/>
        <end position="354"/>
    </location>
</feature>
<keyword evidence="2 5" id="KW-0812">Transmembrane</keyword>
<dbReference type="InterPro" id="IPR036259">
    <property type="entry name" value="MFS_trans_sf"/>
</dbReference>
<dbReference type="PANTHER" id="PTHR42718:SF49">
    <property type="entry name" value="EXPORT PROTEIN"/>
    <property type="match status" value="1"/>
</dbReference>
<comment type="subcellular location">
    <subcellularLocation>
        <location evidence="1">Cell membrane</location>
        <topology evidence="1">Multi-pass membrane protein</topology>
    </subcellularLocation>
</comment>
<accession>A0A2R7YUC9</accession>
<evidence type="ECO:0000256" key="1">
    <source>
        <dbReference type="ARBA" id="ARBA00004651"/>
    </source>
</evidence>
<sequence>MIWSVHRTKGPAVSPRRTLAIASLGTVTVLVAFTSPLANINQTVAGLGAGHRGATWILSSMSIGLGAFLLTAGRLADDYGRRRWFVIGSLVLGLATLLGALSHDATTFVASRIVAGAGGAAVIAAGLGMIAAAHPDPGERGRATGVWGASIGAGIAIGPLLGNYLGSLHSWRDVYVLIGVAGLALAAAARGCPESRSAERARLDVPGVVLIATGTASVLAGLTEGRGGWGRPVTVLLLVVGVLLLVAFVVVERRSTHPMLALGLFARPAFRAVNVAGLATGAGIIALMSYVSGFVGSALGISATTAAWLMLAWSAPSVVTAVAARRLPAHWSGRGQMAVALAVVGLGQLLVLGVDTGSGAARFVPGLLLAGVATGVLNAAMGRESVASVPPGQAGLGSGANNTARYLGSALGVTVVSVVAAPSGAITAAGLVDGWHRAVVVTALVSLVGAAGVALLGERVVRPGSERAETVRADSG</sequence>
<feature type="transmembrane region" description="Helical" evidence="5">
    <location>
        <begin position="145"/>
        <end position="162"/>
    </location>
</feature>
<feature type="transmembrane region" description="Helical" evidence="5">
    <location>
        <begin position="21"/>
        <end position="41"/>
    </location>
</feature>
<comment type="caution">
    <text evidence="7">The sequence shown here is derived from an EMBL/GenBank/DDBJ whole genome shotgun (WGS) entry which is preliminary data.</text>
</comment>
<feature type="transmembrane region" description="Helical" evidence="5">
    <location>
        <begin position="174"/>
        <end position="193"/>
    </location>
</feature>
<protein>
    <submittedName>
        <fullName evidence="7">MFS transporter</fullName>
    </submittedName>
</protein>
<feature type="transmembrane region" description="Helical" evidence="5">
    <location>
        <begin position="229"/>
        <end position="251"/>
    </location>
</feature>
<dbReference type="Gene3D" id="1.20.1250.20">
    <property type="entry name" value="MFS general substrate transporter like domains"/>
    <property type="match status" value="1"/>
</dbReference>
<feature type="domain" description="Major facilitator superfamily (MFS) profile" evidence="6">
    <location>
        <begin position="18"/>
        <end position="461"/>
    </location>
</feature>
<evidence type="ECO:0000256" key="4">
    <source>
        <dbReference type="ARBA" id="ARBA00023136"/>
    </source>
</evidence>
<feature type="transmembrane region" description="Helical" evidence="5">
    <location>
        <begin position="272"/>
        <end position="292"/>
    </location>
</feature>
<dbReference type="AlphaFoldDB" id="A0A2R7YUC9"/>
<dbReference type="Gene3D" id="1.20.1720.10">
    <property type="entry name" value="Multidrug resistance protein D"/>
    <property type="match status" value="1"/>
</dbReference>
<evidence type="ECO:0000256" key="5">
    <source>
        <dbReference type="SAM" id="Phobius"/>
    </source>
</evidence>
<feature type="transmembrane region" description="Helical" evidence="5">
    <location>
        <begin position="53"/>
        <end position="72"/>
    </location>
</feature>
<feature type="transmembrane region" description="Helical" evidence="5">
    <location>
        <begin position="113"/>
        <end position="133"/>
    </location>
</feature>
<dbReference type="GO" id="GO:0005886">
    <property type="term" value="C:plasma membrane"/>
    <property type="evidence" value="ECO:0007669"/>
    <property type="project" value="UniProtKB-SubCell"/>
</dbReference>
<feature type="transmembrane region" description="Helical" evidence="5">
    <location>
        <begin position="360"/>
        <end position="380"/>
    </location>
</feature>
<keyword evidence="4 5" id="KW-0472">Membrane</keyword>
<feature type="transmembrane region" description="Helical" evidence="5">
    <location>
        <begin position="298"/>
        <end position="324"/>
    </location>
</feature>
<evidence type="ECO:0000256" key="3">
    <source>
        <dbReference type="ARBA" id="ARBA00022989"/>
    </source>
</evidence>